<dbReference type="SUPFAM" id="SSF52540">
    <property type="entry name" value="P-loop containing nucleoside triphosphate hydrolases"/>
    <property type="match status" value="1"/>
</dbReference>
<evidence type="ECO:0000313" key="4">
    <source>
        <dbReference type="Proteomes" id="UP000256379"/>
    </source>
</evidence>
<keyword evidence="4" id="KW-1185">Reference proteome</keyword>
<organism evidence="3 4">
    <name type="scientific">Helicobacter didelphidarum</name>
    <dbReference type="NCBI Taxonomy" id="2040648"/>
    <lineage>
        <taxon>Bacteria</taxon>
        <taxon>Pseudomonadati</taxon>
        <taxon>Campylobacterota</taxon>
        <taxon>Epsilonproteobacteria</taxon>
        <taxon>Campylobacterales</taxon>
        <taxon>Helicobacteraceae</taxon>
        <taxon>Helicobacter</taxon>
    </lineage>
</organism>
<dbReference type="InterPro" id="IPR026866">
    <property type="entry name" value="CR006_AAA"/>
</dbReference>
<dbReference type="AlphaFoldDB" id="A0A3D8ILA6"/>
<name>A0A3D8ILA6_9HELI</name>
<evidence type="ECO:0000313" key="3">
    <source>
        <dbReference type="EMBL" id="RDU65800.1"/>
    </source>
</evidence>
<keyword evidence="1" id="KW-0175">Coiled coil</keyword>
<evidence type="ECO:0000259" key="2">
    <source>
        <dbReference type="Pfam" id="PF13166"/>
    </source>
</evidence>
<dbReference type="Pfam" id="PF13166">
    <property type="entry name" value="AAA_13"/>
    <property type="match status" value="1"/>
</dbReference>
<dbReference type="Gene3D" id="3.40.50.300">
    <property type="entry name" value="P-loop containing nucleotide triphosphate hydrolases"/>
    <property type="match status" value="1"/>
</dbReference>
<sequence>MIKKIHNIRHKSFNNLELDSIDFQKINLVFGYNGQGKSSFVEFIEENLSNDNGINDNFECSQQSYKLFIYNEKYKRQILYINEDAHHFRSFYVGDNIRKFMQQKQYFEIKIEKLEKLKNDRQTEINQENQKLDELKKSIASNTKDILRKIDSKKYKTDQSYTKSGINDEYFNTAILLNDNELEQAQKYKADTIPPIINDYNFKEIQKLMNNSIDKLKEILKQTPQNKAIQKFKEDSEFENLAKIALNLKNKHKDYNNKCPLCEQDITKVKLWEKLEEHFNKEYDEFIERLQKAKKFLNQ</sequence>
<feature type="coiled-coil region" evidence="1">
    <location>
        <begin position="111"/>
        <end position="145"/>
    </location>
</feature>
<feature type="domain" description="Protein CR006 P-loop" evidence="2">
    <location>
        <begin position="18"/>
        <end position="294"/>
    </location>
</feature>
<proteinExistence type="predicted"/>
<dbReference type="OrthoDB" id="9795565at2"/>
<protein>
    <recommendedName>
        <fullName evidence="2">Protein CR006 P-loop domain-containing protein</fullName>
    </recommendedName>
</protein>
<dbReference type="InterPro" id="IPR027417">
    <property type="entry name" value="P-loop_NTPase"/>
</dbReference>
<evidence type="ECO:0000256" key="1">
    <source>
        <dbReference type="SAM" id="Coils"/>
    </source>
</evidence>
<accession>A0A3D8ILA6</accession>
<reference evidence="3 4" key="1">
    <citation type="submission" date="2018-04" db="EMBL/GenBank/DDBJ databases">
        <title>Novel Campyloabacter and Helicobacter Species and Strains.</title>
        <authorList>
            <person name="Mannion A.J."/>
            <person name="Shen Z."/>
            <person name="Fox J.G."/>
        </authorList>
    </citation>
    <scope>NUCLEOTIDE SEQUENCE [LARGE SCALE GENOMIC DNA]</scope>
    <source>
        <strain evidence="3 4">MIT 17-337</strain>
    </source>
</reference>
<dbReference type="EMBL" id="NXLQ01000010">
    <property type="protein sequence ID" value="RDU65800.1"/>
    <property type="molecule type" value="Genomic_DNA"/>
</dbReference>
<dbReference type="RefSeq" id="WP_115543076.1">
    <property type="nucleotide sequence ID" value="NZ_NXLQ01000010.1"/>
</dbReference>
<dbReference type="Proteomes" id="UP000256379">
    <property type="component" value="Unassembled WGS sequence"/>
</dbReference>
<gene>
    <name evidence="3" type="ORF">CQA53_05770</name>
</gene>
<comment type="caution">
    <text evidence="3">The sequence shown here is derived from an EMBL/GenBank/DDBJ whole genome shotgun (WGS) entry which is preliminary data.</text>
</comment>